<comment type="catalytic activity">
    <reaction evidence="9">
        <text>menadione + NADH + H(+) = menadiol + NAD(+)</text>
        <dbReference type="Rhea" id="RHEA:69695"/>
        <dbReference type="ChEBI" id="CHEBI:6746"/>
        <dbReference type="ChEBI" id="CHEBI:15378"/>
        <dbReference type="ChEBI" id="CHEBI:28869"/>
        <dbReference type="ChEBI" id="CHEBI:57540"/>
        <dbReference type="ChEBI" id="CHEBI:57945"/>
    </reaction>
    <physiologicalReaction direction="left-to-right" evidence="9">
        <dbReference type="Rhea" id="RHEA:69696"/>
    </physiologicalReaction>
</comment>
<comment type="catalytic activity">
    <reaction evidence="10">
        <text>ubiquinone-10 + NADH + H(+) = ubiquinol-10 + NAD(+)</text>
        <dbReference type="Rhea" id="RHEA:61984"/>
        <dbReference type="ChEBI" id="CHEBI:15378"/>
        <dbReference type="ChEBI" id="CHEBI:46245"/>
        <dbReference type="ChEBI" id="CHEBI:57540"/>
        <dbReference type="ChEBI" id="CHEBI:57945"/>
        <dbReference type="ChEBI" id="CHEBI:64183"/>
    </reaction>
    <physiologicalReaction direction="left-to-right" evidence="10">
        <dbReference type="Rhea" id="RHEA:61985"/>
    </physiologicalReaction>
</comment>
<dbReference type="InterPro" id="IPR023753">
    <property type="entry name" value="FAD/NAD-binding_dom"/>
</dbReference>
<evidence type="ECO:0000256" key="1">
    <source>
        <dbReference type="ARBA" id="ARBA00006442"/>
    </source>
</evidence>
<evidence type="ECO:0000256" key="9">
    <source>
        <dbReference type="ARBA" id="ARBA00048412"/>
    </source>
</evidence>
<comment type="caution">
    <text evidence="15">The sequence shown here is derived from an EMBL/GenBank/DDBJ whole genome shotgun (WGS) entry which is preliminary data.</text>
</comment>
<dbReference type="AlphaFoldDB" id="A0AAU9XWF2"/>
<dbReference type="SUPFAM" id="SSF51905">
    <property type="entry name" value="FAD/NAD(P)-binding domain"/>
    <property type="match status" value="1"/>
</dbReference>
<dbReference type="PANTHER" id="PTHR43735:SF3">
    <property type="entry name" value="FERROPTOSIS SUPPRESSOR PROTEIN 1"/>
    <property type="match status" value="1"/>
</dbReference>
<evidence type="ECO:0000256" key="7">
    <source>
        <dbReference type="ARBA" id="ARBA00041541"/>
    </source>
</evidence>
<sequence>MFSVRLRNAAPFLSAGIAAGSAVLLGYHACYGTAVHARDENVKSLKDTHVVVVGGGYGGIAAAKKLKDQCKVTLIDARDAFHHNMGAQRSSVQEGFAKKCFIPYGPTFGKSFKQGKVVDIDLSKKTIMLETREKIAYDDLVLATGTGGPFPAKIPLDTNKDKAIQRYEKYTKLVKDAMKIGVVGGGAVGVEIAGDIMEDYKDKADVYLIHPRENLVNDEVNETFQSTIKAKLESLGVTMFLGERVMNMDEIKEKGYQNVMLVTDKGRQMKVDLVIPCTGLKVNTEAYRKSLGDKMNRLGRLNVDDFLQVKDVPDVYAIGDCNDVPEIKLAYGAETQGKYIADNLKLKHEGKAMKPYNVNKSVFMVLCCGRSGGAAQVWRGWVFGDWFASKIKGQSVFTPMQWKNMGQKMPED</sequence>
<organism evidence="15 16">
    <name type="scientific">Pocillopora meandrina</name>
    <dbReference type="NCBI Taxonomy" id="46732"/>
    <lineage>
        <taxon>Eukaryota</taxon>
        <taxon>Metazoa</taxon>
        <taxon>Cnidaria</taxon>
        <taxon>Anthozoa</taxon>
        <taxon>Hexacorallia</taxon>
        <taxon>Scleractinia</taxon>
        <taxon>Astrocoeniina</taxon>
        <taxon>Pocilloporidae</taxon>
        <taxon>Pocillopora</taxon>
    </lineage>
</organism>
<comment type="function">
    <text evidence="13">Putative FAD-dependent oxidoreductase.</text>
</comment>
<accession>A0AAU9XWF2</accession>
<proteinExistence type="inferred from homology"/>
<comment type="similarity">
    <text evidence="1">Belongs to the FAD-dependent oxidoreductase family.</text>
</comment>
<keyword evidence="16" id="KW-1185">Reference proteome</keyword>
<evidence type="ECO:0000256" key="2">
    <source>
        <dbReference type="ARBA" id="ARBA00022630"/>
    </source>
</evidence>
<evidence type="ECO:0000256" key="5">
    <source>
        <dbReference type="ARBA" id="ARBA00037027"/>
    </source>
</evidence>
<comment type="catalytic activity">
    <reaction evidence="12">
        <text>menaquinone-4 + NADH + H(+) = menaquinol-4 + NAD(+)</text>
        <dbReference type="Rhea" id="RHEA:74079"/>
        <dbReference type="ChEBI" id="CHEBI:15378"/>
        <dbReference type="ChEBI" id="CHEBI:57540"/>
        <dbReference type="ChEBI" id="CHEBI:57945"/>
        <dbReference type="ChEBI" id="CHEBI:78277"/>
        <dbReference type="ChEBI" id="CHEBI:193091"/>
    </reaction>
    <physiologicalReaction direction="left-to-right" evidence="12">
        <dbReference type="Rhea" id="RHEA:74080"/>
    </physiologicalReaction>
</comment>
<protein>
    <recommendedName>
        <fullName evidence="6">Ferroptosis suppressor protein 1</fullName>
    </recommendedName>
    <alternativeName>
        <fullName evidence="7">Apoptosis-inducing factor homologous mitochondrion-associated inducer of death</fullName>
    </alternativeName>
    <alternativeName>
        <fullName evidence="8">p53-responsive gene 3 protein</fullName>
    </alternativeName>
</protein>
<feature type="domain" description="FAD/NAD(P)-binding" evidence="14">
    <location>
        <begin position="49"/>
        <end position="337"/>
    </location>
</feature>
<reference evidence="15 16" key="1">
    <citation type="submission" date="2022-05" db="EMBL/GenBank/DDBJ databases">
        <authorList>
            <consortium name="Genoscope - CEA"/>
            <person name="William W."/>
        </authorList>
    </citation>
    <scope>NUCLEOTIDE SEQUENCE [LARGE SCALE GENOMIC DNA]</scope>
</reference>
<gene>
    <name evidence="15" type="ORF">PMEA_00032476</name>
</gene>
<name>A0AAU9XWF2_9CNID</name>
<dbReference type="PRINTS" id="PR00368">
    <property type="entry name" value="FADPNR"/>
</dbReference>
<dbReference type="EMBL" id="CALNXJ010000076">
    <property type="protein sequence ID" value="CAH3160647.1"/>
    <property type="molecule type" value="Genomic_DNA"/>
</dbReference>
<dbReference type="GO" id="GO:0004174">
    <property type="term" value="F:electron-transferring-flavoprotein dehydrogenase activity"/>
    <property type="evidence" value="ECO:0007669"/>
    <property type="project" value="TreeGrafter"/>
</dbReference>
<dbReference type="InterPro" id="IPR036188">
    <property type="entry name" value="FAD/NAD-bd_sf"/>
</dbReference>
<dbReference type="FunFam" id="3.50.50.100:FF:000006">
    <property type="entry name" value="apoptosis-inducing factor 2"/>
    <property type="match status" value="1"/>
</dbReference>
<evidence type="ECO:0000256" key="10">
    <source>
        <dbReference type="ARBA" id="ARBA00049236"/>
    </source>
</evidence>
<evidence type="ECO:0000313" key="15">
    <source>
        <dbReference type="EMBL" id="CAH3160647.1"/>
    </source>
</evidence>
<comment type="catalytic activity">
    <reaction evidence="11">
        <text>phylloquinone + NADH + H(+) = phylloquinol + NAD(+)</text>
        <dbReference type="Rhea" id="RHEA:74075"/>
        <dbReference type="ChEBI" id="CHEBI:15378"/>
        <dbReference type="ChEBI" id="CHEBI:18067"/>
        <dbReference type="ChEBI" id="CHEBI:28433"/>
        <dbReference type="ChEBI" id="CHEBI:57540"/>
        <dbReference type="ChEBI" id="CHEBI:57945"/>
    </reaction>
    <physiologicalReaction direction="left-to-right" evidence="11">
        <dbReference type="Rhea" id="RHEA:74076"/>
    </physiologicalReaction>
</comment>
<evidence type="ECO:0000256" key="8">
    <source>
        <dbReference type="ARBA" id="ARBA00042318"/>
    </source>
</evidence>
<evidence type="ECO:0000313" key="16">
    <source>
        <dbReference type="Proteomes" id="UP001159428"/>
    </source>
</evidence>
<evidence type="ECO:0000256" key="13">
    <source>
        <dbReference type="ARBA" id="ARBA00057036"/>
    </source>
</evidence>
<dbReference type="Pfam" id="PF07992">
    <property type="entry name" value="Pyr_redox_2"/>
    <property type="match status" value="1"/>
</dbReference>
<dbReference type="Gene3D" id="3.50.50.100">
    <property type="match status" value="1"/>
</dbReference>
<dbReference type="PANTHER" id="PTHR43735">
    <property type="entry name" value="APOPTOSIS-INDUCING FACTOR 1"/>
    <property type="match status" value="1"/>
</dbReference>
<evidence type="ECO:0000256" key="3">
    <source>
        <dbReference type="ARBA" id="ARBA00022827"/>
    </source>
</evidence>
<evidence type="ECO:0000256" key="12">
    <source>
        <dbReference type="ARBA" id="ARBA00049479"/>
    </source>
</evidence>
<evidence type="ECO:0000256" key="11">
    <source>
        <dbReference type="ARBA" id="ARBA00049275"/>
    </source>
</evidence>
<dbReference type="GO" id="GO:0050660">
    <property type="term" value="F:flavin adenine dinucleotide binding"/>
    <property type="evidence" value="ECO:0007669"/>
    <property type="project" value="TreeGrafter"/>
</dbReference>
<evidence type="ECO:0000256" key="4">
    <source>
        <dbReference type="ARBA" id="ARBA00023002"/>
    </source>
</evidence>
<keyword evidence="3" id="KW-0274">FAD</keyword>
<dbReference type="Proteomes" id="UP001159428">
    <property type="component" value="Unassembled WGS sequence"/>
</dbReference>
<dbReference type="GO" id="GO:0005737">
    <property type="term" value="C:cytoplasm"/>
    <property type="evidence" value="ECO:0007669"/>
    <property type="project" value="TreeGrafter"/>
</dbReference>
<dbReference type="PRINTS" id="PR00411">
    <property type="entry name" value="PNDRDTASEI"/>
</dbReference>
<keyword evidence="4" id="KW-0560">Oxidoreductase</keyword>
<comment type="cofactor">
    <cofactor evidence="5">
        <name>6-hydroxy-FAD</name>
        <dbReference type="ChEBI" id="CHEBI:60470"/>
    </cofactor>
</comment>
<evidence type="ECO:0000256" key="6">
    <source>
        <dbReference type="ARBA" id="ARBA00040253"/>
    </source>
</evidence>
<evidence type="ECO:0000259" key="14">
    <source>
        <dbReference type="Pfam" id="PF07992"/>
    </source>
</evidence>
<keyword evidence="2" id="KW-0285">Flavoprotein</keyword>